<organism evidence="1">
    <name type="scientific">viral metagenome</name>
    <dbReference type="NCBI Taxonomy" id="1070528"/>
    <lineage>
        <taxon>unclassified sequences</taxon>
        <taxon>metagenomes</taxon>
        <taxon>organismal metagenomes</taxon>
    </lineage>
</organism>
<dbReference type="EMBL" id="MN740808">
    <property type="protein sequence ID" value="QHU12579.1"/>
    <property type="molecule type" value="Genomic_DNA"/>
</dbReference>
<dbReference type="PANTHER" id="PTHR37953">
    <property type="entry name" value="UPF0127 PROTEIN MJ1496"/>
    <property type="match status" value="1"/>
</dbReference>
<protein>
    <recommendedName>
        <fullName evidence="2">DUF192 domain-containing protein</fullName>
    </recommendedName>
</protein>
<reference evidence="1" key="1">
    <citation type="journal article" date="2020" name="Nature">
        <title>Giant virus diversity and host interactions through global metagenomics.</title>
        <authorList>
            <person name="Schulz F."/>
            <person name="Roux S."/>
            <person name="Paez-Espino D."/>
            <person name="Jungbluth S."/>
            <person name="Walsh D.A."/>
            <person name="Denef V.J."/>
            <person name="McMahon K.D."/>
            <person name="Konstantinidis K.T."/>
            <person name="Eloe-Fadrosh E.A."/>
            <person name="Kyrpides N.C."/>
            <person name="Woyke T."/>
        </authorList>
    </citation>
    <scope>NUCLEOTIDE SEQUENCE</scope>
    <source>
        <strain evidence="1">GVMAG-S-1101172-89</strain>
    </source>
</reference>
<accession>A0A6C0K4C6</accession>
<evidence type="ECO:0008006" key="2">
    <source>
        <dbReference type="Google" id="ProtNLM"/>
    </source>
</evidence>
<dbReference type="AlphaFoldDB" id="A0A6C0K4C6"/>
<evidence type="ECO:0000313" key="1">
    <source>
        <dbReference type="EMBL" id="QHU12579.1"/>
    </source>
</evidence>
<dbReference type="Gene3D" id="2.60.120.1140">
    <property type="entry name" value="Protein of unknown function DUF192"/>
    <property type="match status" value="1"/>
</dbReference>
<dbReference type="InterPro" id="IPR038695">
    <property type="entry name" value="Saro_0823-like_sf"/>
</dbReference>
<proteinExistence type="predicted"/>
<name>A0A6C0K4C6_9ZZZZ</name>
<dbReference type="InterPro" id="IPR003795">
    <property type="entry name" value="DUF192"/>
</dbReference>
<dbReference type="Pfam" id="PF02643">
    <property type="entry name" value="DUF192"/>
    <property type="match status" value="1"/>
</dbReference>
<dbReference type="PANTHER" id="PTHR37953:SF1">
    <property type="entry name" value="UPF0127 PROTEIN MJ1496"/>
    <property type="match status" value="1"/>
</dbReference>
<sequence>MPIKDGDIFTLRLGKGSKRTFQIEVAVSPAAIVQGLSGRPNLEEGAGMLFIFSGVSRQSMWMIDMKFPLDIVWLDESFTVVHITYNTPPCANAQNCPSYSSVRRVKYAIEMTAGAAEAYGFKRELQLMVV</sequence>